<sequence length="23" mass="2637">MSPIFICHSHSCNRVYDHCSNGE</sequence>
<reference evidence="1" key="1">
    <citation type="submission" date="2014-11" db="EMBL/GenBank/DDBJ databases">
        <authorList>
            <person name="Amaro Gonzalez C."/>
        </authorList>
    </citation>
    <scope>NUCLEOTIDE SEQUENCE</scope>
</reference>
<organism evidence="1">
    <name type="scientific">Anguilla anguilla</name>
    <name type="common">European freshwater eel</name>
    <name type="synonym">Muraena anguilla</name>
    <dbReference type="NCBI Taxonomy" id="7936"/>
    <lineage>
        <taxon>Eukaryota</taxon>
        <taxon>Metazoa</taxon>
        <taxon>Chordata</taxon>
        <taxon>Craniata</taxon>
        <taxon>Vertebrata</taxon>
        <taxon>Euteleostomi</taxon>
        <taxon>Actinopterygii</taxon>
        <taxon>Neopterygii</taxon>
        <taxon>Teleostei</taxon>
        <taxon>Anguilliformes</taxon>
        <taxon>Anguillidae</taxon>
        <taxon>Anguilla</taxon>
    </lineage>
</organism>
<dbReference type="AlphaFoldDB" id="A0A0E9PC70"/>
<evidence type="ECO:0000313" key="1">
    <source>
        <dbReference type="EMBL" id="JAH01433.1"/>
    </source>
</evidence>
<reference evidence="1" key="2">
    <citation type="journal article" date="2015" name="Fish Shellfish Immunol.">
        <title>Early steps in the European eel (Anguilla anguilla)-Vibrio vulnificus interaction in the gills: Role of the RtxA13 toxin.</title>
        <authorList>
            <person name="Callol A."/>
            <person name="Pajuelo D."/>
            <person name="Ebbesson L."/>
            <person name="Teles M."/>
            <person name="MacKenzie S."/>
            <person name="Amaro C."/>
        </authorList>
    </citation>
    <scope>NUCLEOTIDE SEQUENCE</scope>
</reference>
<accession>A0A0E9PC70</accession>
<proteinExistence type="predicted"/>
<name>A0A0E9PC70_ANGAN</name>
<protein>
    <submittedName>
        <fullName evidence="1">Uncharacterized protein</fullName>
    </submittedName>
</protein>
<dbReference type="EMBL" id="GBXM01107144">
    <property type="protein sequence ID" value="JAH01433.1"/>
    <property type="molecule type" value="Transcribed_RNA"/>
</dbReference>